<dbReference type="EMBL" id="JANPWB010000002">
    <property type="protein sequence ID" value="KAJ1208322.1"/>
    <property type="molecule type" value="Genomic_DNA"/>
</dbReference>
<comment type="caution">
    <text evidence="2">The sequence shown here is derived from an EMBL/GenBank/DDBJ whole genome shotgun (WGS) entry which is preliminary data.</text>
</comment>
<proteinExistence type="predicted"/>
<evidence type="ECO:0000256" key="1">
    <source>
        <dbReference type="SAM" id="MobiDB-lite"/>
    </source>
</evidence>
<evidence type="ECO:0000313" key="3">
    <source>
        <dbReference type="Proteomes" id="UP001066276"/>
    </source>
</evidence>
<name>A0AAV7W700_PLEWA</name>
<protein>
    <submittedName>
        <fullName evidence="2">Uncharacterized protein</fullName>
    </submittedName>
</protein>
<keyword evidence="3" id="KW-1185">Reference proteome</keyword>
<evidence type="ECO:0000313" key="2">
    <source>
        <dbReference type="EMBL" id="KAJ1208322.1"/>
    </source>
</evidence>
<organism evidence="2 3">
    <name type="scientific">Pleurodeles waltl</name>
    <name type="common">Iberian ribbed newt</name>
    <dbReference type="NCBI Taxonomy" id="8319"/>
    <lineage>
        <taxon>Eukaryota</taxon>
        <taxon>Metazoa</taxon>
        <taxon>Chordata</taxon>
        <taxon>Craniata</taxon>
        <taxon>Vertebrata</taxon>
        <taxon>Euteleostomi</taxon>
        <taxon>Amphibia</taxon>
        <taxon>Batrachia</taxon>
        <taxon>Caudata</taxon>
        <taxon>Salamandroidea</taxon>
        <taxon>Salamandridae</taxon>
        <taxon>Pleurodelinae</taxon>
        <taxon>Pleurodeles</taxon>
    </lineage>
</organism>
<dbReference type="AlphaFoldDB" id="A0AAV7W700"/>
<reference evidence="2" key="1">
    <citation type="journal article" date="2022" name="bioRxiv">
        <title>Sequencing and chromosome-scale assembly of the giantPleurodeles waltlgenome.</title>
        <authorList>
            <person name="Brown T."/>
            <person name="Elewa A."/>
            <person name="Iarovenko S."/>
            <person name="Subramanian E."/>
            <person name="Araus A.J."/>
            <person name="Petzold A."/>
            <person name="Susuki M."/>
            <person name="Suzuki K.-i.T."/>
            <person name="Hayashi T."/>
            <person name="Toyoda A."/>
            <person name="Oliveira C."/>
            <person name="Osipova E."/>
            <person name="Leigh N.D."/>
            <person name="Simon A."/>
            <person name="Yun M.H."/>
        </authorList>
    </citation>
    <scope>NUCLEOTIDE SEQUENCE</scope>
    <source>
        <strain evidence="2">20211129_DDA</strain>
        <tissue evidence="2">Liver</tissue>
    </source>
</reference>
<sequence length="157" mass="16940">MFLCSRLFPARSNEFSVRSSLGYPGQSGAIPTSLFTRISGLSKNNGGIRIQVSKVPQAWVGLVTAPATCRDHPRRLRRDVCDAYGNAAVCFGEMRRQPSCPSATEGWWGRPPLASRVQNDQASNLGSTPNPFRATGEKLSRPPGSALGPSRKIKVLA</sequence>
<feature type="compositionally biased region" description="Polar residues" evidence="1">
    <location>
        <begin position="119"/>
        <end position="130"/>
    </location>
</feature>
<feature type="region of interest" description="Disordered" evidence="1">
    <location>
        <begin position="119"/>
        <end position="157"/>
    </location>
</feature>
<accession>A0AAV7W700</accession>
<gene>
    <name evidence="2" type="ORF">NDU88_003708</name>
</gene>
<dbReference type="Proteomes" id="UP001066276">
    <property type="component" value="Chromosome 1_2"/>
</dbReference>